<keyword evidence="2" id="KW-0472">Membrane</keyword>
<gene>
    <name evidence="4" type="ORF">JS533_011035</name>
</gene>
<accession>A0ABS9VY03</accession>
<dbReference type="PROSITE" id="PS51384">
    <property type="entry name" value="FAD_FR"/>
    <property type="match status" value="1"/>
</dbReference>
<evidence type="ECO:0000256" key="2">
    <source>
        <dbReference type="SAM" id="Phobius"/>
    </source>
</evidence>
<dbReference type="InterPro" id="IPR050415">
    <property type="entry name" value="MRET"/>
</dbReference>
<feature type="transmembrane region" description="Helical" evidence="2">
    <location>
        <begin position="41"/>
        <end position="61"/>
    </location>
</feature>
<feature type="transmembrane region" description="Helical" evidence="2">
    <location>
        <begin position="12"/>
        <end position="35"/>
    </location>
</feature>
<feature type="transmembrane region" description="Helical" evidence="2">
    <location>
        <begin position="73"/>
        <end position="93"/>
    </location>
</feature>
<dbReference type="Pfam" id="PF08022">
    <property type="entry name" value="FAD_binding_8"/>
    <property type="match status" value="1"/>
</dbReference>
<keyword evidence="2" id="KW-0812">Transmembrane</keyword>
<dbReference type="Gene3D" id="3.40.50.80">
    <property type="entry name" value="Nucleotide-binding domain of ferredoxin-NADP reductase (FNR) module"/>
    <property type="match status" value="1"/>
</dbReference>
<feature type="domain" description="FAD-binding FR-type" evidence="3">
    <location>
        <begin position="210"/>
        <end position="311"/>
    </location>
</feature>
<protein>
    <submittedName>
        <fullName evidence="4">Ferric reductase</fullName>
    </submittedName>
</protein>
<comment type="caution">
    <text evidence="4">The sequence shown here is derived from an EMBL/GenBank/DDBJ whole genome shotgun (WGS) entry which is preliminary data.</text>
</comment>
<comment type="cofactor">
    <cofactor evidence="1">
        <name>FAD</name>
        <dbReference type="ChEBI" id="CHEBI:57692"/>
    </cofactor>
</comment>
<reference evidence="4 5" key="2">
    <citation type="journal article" date="2021" name="Syst. Appl. Microbiol.">
        <title>Phylogenetic classification of ten novel species belonging to the genus Bifidobacterium comprising B. phasiani sp. nov., B. pongonis sp. nov., B. saguinibicoloris sp. nov., B. colobi sp. nov., B. simiiventris sp. nov., B. santillanense sp. nov., B. miconis sp. nov., B. amazonense sp. nov., B. pluvialisilvae sp. nov., and B. miconisargentati sp. nov.</title>
        <authorList>
            <person name="Lugli G.A."/>
            <person name="Calvete-Torre I."/>
            <person name="Alessandri G."/>
            <person name="Milani C."/>
            <person name="Turroni F."/>
            <person name="Laiolo P."/>
            <person name="Ossiprandi M.C."/>
            <person name="Margolles A."/>
            <person name="Ruiz L."/>
            <person name="Ventura M."/>
        </authorList>
    </citation>
    <scope>NUCLEOTIDE SEQUENCE [LARGE SCALE GENOMIC DNA]</scope>
    <source>
        <strain evidence="4 5">MA1</strain>
    </source>
</reference>
<feature type="transmembrane region" description="Helical" evidence="2">
    <location>
        <begin position="155"/>
        <end position="177"/>
    </location>
</feature>
<dbReference type="Proteomes" id="UP000710815">
    <property type="component" value="Unassembled WGS sequence"/>
</dbReference>
<dbReference type="RefSeq" id="WP_241514588.1">
    <property type="nucleotide sequence ID" value="NZ_JAFEJT020000056.1"/>
</dbReference>
<keyword evidence="2" id="KW-1133">Transmembrane helix</keyword>
<name>A0ABS9VY03_9BIFI</name>
<proteinExistence type="predicted"/>
<sequence>MTRSGNLIPARLAAAWIVALAVVPAPFVATMAAFIRPVYRTAFMTPIALGVIAYVWMLEAVYLSCRPRWLDRLIGLPNIYMMHGVLGMLALILAAFHRADLPAFGPAKMYGNLAFWLLLAVVVLAVIFMARWIADLIPPIGWLKRQLERVFRHEINVWLHRIILIAVVLVCLHFHAIRYIVTVTPFIVLTDAATIAVLAWYAYSRWHERFGALHGRVISCTLAAPNVCRLTVRVPGISHGWEEGDFAFLRFPRVNGMKEYHPFSMANMPNGEDEAVFLIRGDGDFTRRLPTVAAAGTDVDMLPPFGRYRRFLDEHGGDRPIVVFAGGIGVTPLLPIIFRFGDGRRPVRVMYCAHDENGLLCRDELESWSQRTGSLLTLKVGRFTAEELRSAVTPDAVYLIAGPTGMTRTVRRVLRKAGVSAEDICYEPFAW</sequence>
<evidence type="ECO:0000313" key="5">
    <source>
        <dbReference type="Proteomes" id="UP000710815"/>
    </source>
</evidence>
<dbReference type="SUPFAM" id="SSF63380">
    <property type="entry name" value="Riboflavin synthase domain-like"/>
    <property type="match status" value="1"/>
</dbReference>
<reference evidence="4 5" key="1">
    <citation type="journal article" date="2021" name="Environ. Microbiol.">
        <title>Genetic insights into the dark matter of the mammalian gut microbiota through targeted genome reconstruction.</title>
        <authorList>
            <person name="Lugli G.A."/>
            <person name="Alessandri G."/>
            <person name="Milani C."/>
            <person name="Viappiani A."/>
            <person name="Fontana F."/>
            <person name="Tarracchini C."/>
            <person name="Mancabelli L."/>
            <person name="Argentini C."/>
            <person name="Ruiz L."/>
            <person name="Margolles A."/>
            <person name="van Sinderen D."/>
            <person name="Turroni F."/>
            <person name="Ventura M."/>
        </authorList>
    </citation>
    <scope>NUCLEOTIDE SEQUENCE [LARGE SCALE GENOMIC DNA]</scope>
    <source>
        <strain evidence="4 5">MA1</strain>
    </source>
</reference>
<dbReference type="PANTHER" id="PTHR47354">
    <property type="entry name" value="NADH OXIDOREDUCTASE HCR"/>
    <property type="match status" value="1"/>
</dbReference>
<dbReference type="SUPFAM" id="SSF52343">
    <property type="entry name" value="Ferredoxin reductase-like, C-terminal NADP-linked domain"/>
    <property type="match status" value="1"/>
</dbReference>
<dbReference type="Gene3D" id="2.40.30.10">
    <property type="entry name" value="Translation factors"/>
    <property type="match status" value="1"/>
</dbReference>
<dbReference type="PANTHER" id="PTHR47354:SF5">
    <property type="entry name" value="PROTEIN RFBI"/>
    <property type="match status" value="1"/>
</dbReference>
<organism evidence="4 5">
    <name type="scientific">Bifidobacterium amazonense</name>
    <dbReference type="NCBI Taxonomy" id="2809027"/>
    <lineage>
        <taxon>Bacteria</taxon>
        <taxon>Bacillati</taxon>
        <taxon>Actinomycetota</taxon>
        <taxon>Actinomycetes</taxon>
        <taxon>Bifidobacteriales</taxon>
        <taxon>Bifidobacteriaceae</taxon>
        <taxon>Bifidobacterium</taxon>
    </lineage>
</organism>
<dbReference type="InterPro" id="IPR039261">
    <property type="entry name" value="FNR_nucleotide-bd"/>
</dbReference>
<dbReference type="InterPro" id="IPR017927">
    <property type="entry name" value="FAD-bd_FR_type"/>
</dbReference>
<feature type="transmembrane region" description="Helical" evidence="2">
    <location>
        <begin position="113"/>
        <end position="134"/>
    </location>
</feature>
<evidence type="ECO:0000313" key="4">
    <source>
        <dbReference type="EMBL" id="MCH9276801.1"/>
    </source>
</evidence>
<dbReference type="EMBL" id="JAFEJT020000056">
    <property type="protein sequence ID" value="MCH9276801.1"/>
    <property type="molecule type" value="Genomic_DNA"/>
</dbReference>
<dbReference type="InterPro" id="IPR017938">
    <property type="entry name" value="Riboflavin_synthase-like_b-brl"/>
</dbReference>
<keyword evidence="5" id="KW-1185">Reference proteome</keyword>
<feature type="transmembrane region" description="Helical" evidence="2">
    <location>
        <begin position="183"/>
        <end position="203"/>
    </location>
</feature>
<evidence type="ECO:0000259" key="3">
    <source>
        <dbReference type="PROSITE" id="PS51384"/>
    </source>
</evidence>
<dbReference type="InterPro" id="IPR013112">
    <property type="entry name" value="FAD-bd_8"/>
</dbReference>
<evidence type="ECO:0000256" key="1">
    <source>
        <dbReference type="ARBA" id="ARBA00001974"/>
    </source>
</evidence>